<sequence>EKTTTKICEICGDKGIVIFLPCIVWTQIARNFGAMSCQSCKAFFRGFGLKNKIFRCQTNDRCFAVGMKKVNMELIRNNAEKERVKQLVDENKSKQNQSQRVMDRTLVCTQYVSDIVISGHLMGAQDIRSDGLREQKSGHEINTNPTSNTLVIRQNATKQWPQIPRFRELCDYNGLTQLECNRISELMGASNILNYRLNKNGFSYKINDFEEYMSDFSHFKELFIRDIISFTKRLTSFGNICADDQLVLIKYSSSDLISILSLKQMTRLCN</sequence>
<dbReference type="EMBL" id="OC869351">
    <property type="protein sequence ID" value="CAD7634498.1"/>
    <property type="molecule type" value="Genomic_DNA"/>
</dbReference>
<evidence type="ECO:0000256" key="3">
    <source>
        <dbReference type="ARBA" id="ARBA00022833"/>
    </source>
</evidence>
<dbReference type="GO" id="GO:0008270">
    <property type="term" value="F:zinc ion binding"/>
    <property type="evidence" value="ECO:0007669"/>
    <property type="project" value="UniProtKB-KW"/>
</dbReference>
<reference evidence="10" key="1">
    <citation type="submission" date="2020-11" db="EMBL/GenBank/DDBJ databases">
        <authorList>
            <person name="Tran Van P."/>
        </authorList>
    </citation>
    <scope>NUCLEOTIDE SEQUENCE</scope>
</reference>
<dbReference type="InterPro" id="IPR001628">
    <property type="entry name" value="Znf_hrmn_rcpt"/>
</dbReference>
<dbReference type="GO" id="GO:0000122">
    <property type="term" value="P:negative regulation of transcription by RNA polymerase II"/>
    <property type="evidence" value="ECO:0007669"/>
    <property type="project" value="TreeGrafter"/>
</dbReference>
<dbReference type="Proteomes" id="UP000759131">
    <property type="component" value="Unassembled WGS sequence"/>
</dbReference>
<evidence type="ECO:0000313" key="11">
    <source>
        <dbReference type="Proteomes" id="UP000759131"/>
    </source>
</evidence>
<dbReference type="PANTHER" id="PTHR24082">
    <property type="entry name" value="NUCLEAR HORMONE RECEPTOR"/>
    <property type="match status" value="1"/>
</dbReference>
<organism evidence="10">
    <name type="scientific">Medioppia subpectinata</name>
    <dbReference type="NCBI Taxonomy" id="1979941"/>
    <lineage>
        <taxon>Eukaryota</taxon>
        <taxon>Metazoa</taxon>
        <taxon>Ecdysozoa</taxon>
        <taxon>Arthropoda</taxon>
        <taxon>Chelicerata</taxon>
        <taxon>Arachnida</taxon>
        <taxon>Acari</taxon>
        <taxon>Acariformes</taxon>
        <taxon>Sarcoptiformes</taxon>
        <taxon>Oribatida</taxon>
        <taxon>Brachypylina</taxon>
        <taxon>Oppioidea</taxon>
        <taxon>Oppiidae</taxon>
        <taxon>Medioppia</taxon>
    </lineage>
</organism>
<dbReference type="PROSITE" id="PS51030">
    <property type="entry name" value="NUCLEAR_REC_DBD_2"/>
    <property type="match status" value="1"/>
</dbReference>
<dbReference type="InterPro" id="IPR050234">
    <property type="entry name" value="Nuclear_hormone_rcpt_NR1"/>
</dbReference>
<keyword evidence="2" id="KW-0863">Zinc-finger</keyword>
<keyword evidence="6" id="KW-0804">Transcription</keyword>
<feature type="domain" description="Nuclear receptor" evidence="9">
    <location>
        <begin position="5"/>
        <end position="99"/>
    </location>
</feature>
<keyword evidence="3" id="KW-0862">Zinc</keyword>
<dbReference type="SUPFAM" id="SSF57716">
    <property type="entry name" value="Glucocorticoid receptor-like (DNA-binding domain)"/>
    <property type="match status" value="1"/>
</dbReference>
<feature type="non-terminal residue" evidence="10">
    <location>
        <position position="1"/>
    </location>
</feature>
<keyword evidence="4" id="KW-0805">Transcription regulation</keyword>
<evidence type="ECO:0000256" key="8">
    <source>
        <dbReference type="ARBA" id="ARBA00023242"/>
    </source>
</evidence>
<dbReference type="GO" id="GO:0004879">
    <property type="term" value="F:nuclear receptor activity"/>
    <property type="evidence" value="ECO:0007669"/>
    <property type="project" value="TreeGrafter"/>
</dbReference>
<accession>A0A7R9Q7L5</accession>
<keyword evidence="8" id="KW-0539">Nucleus</keyword>
<keyword evidence="7" id="KW-0675">Receptor</keyword>
<dbReference type="AlphaFoldDB" id="A0A7R9Q7L5"/>
<dbReference type="Gene3D" id="1.10.565.10">
    <property type="entry name" value="Retinoid X Receptor"/>
    <property type="match status" value="1"/>
</dbReference>
<evidence type="ECO:0000256" key="1">
    <source>
        <dbReference type="ARBA" id="ARBA00022723"/>
    </source>
</evidence>
<evidence type="ECO:0000259" key="9">
    <source>
        <dbReference type="PROSITE" id="PS51030"/>
    </source>
</evidence>
<dbReference type="SUPFAM" id="SSF48508">
    <property type="entry name" value="Nuclear receptor ligand-binding domain"/>
    <property type="match status" value="1"/>
</dbReference>
<gene>
    <name evidence="10" type="ORF">OSB1V03_LOCUS14894</name>
</gene>
<protein>
    <recommendedName>
        <fullName evidence="9">Nuclear receptor domain-containing protein</fullName>
    </recommendedName>
</protein>
<dbReference type="InterPro" id="IPR013088">
    <property type="entry name" value="Znf_NHR/GATA"/>
</dbReference>
<name>A0A7R9Q7L5_9ACAR</name>
<proteinExistence type="predicted"/>
<evidence type="ECO:0000256" key="6">
    <source>
        <dbReference type="ARBA" id="ARBA00023163"/>
    </source>
</evidence>
<evidence type="ECO:0000256" key="7">
    <source>
        <dbReference type="ARBA" id="ARBA00023170"/>
    </source>
</evidence>
<dbReference type="GO" id="GO:0000978">
    <property type="term" value="F:RNA polymerase II cis-regulatory region sequence-specific DNA binding"/>
    <property type="evidence" value="ECO:0007669"/>
    <property type="project" value="TreeGrafter"/>
</dbReference>
<keyword evidence="5" id="KW-0238">DNA-binding</keyword>
<evidence type="ECO:0000256" key="2">
    <source>
        <dbReference type="ARBA" id="ARBA00022771"/>
    </source>
</evidence>
<dbReference type="OrthoDB" id="6352325at2759"/>
<keyword evidence="11" id="KW-1185">Reference proteome</keyword>
<dbReference type="EMBL" id="CAJPIZ010014776">
    <property type="protein sequence ID" value="CAG2114928.1"/>
    <property type="molecule type" value="Genomic_DNA"/>
</dbReference>
<dbReference type="GO" id="GO:0030154">
    <property type="term" value="P:cell differentiation"/>
    <property type="evidence" value="ECO:0007669"/>
    <property type="project" value="TreeGrafter"/>
</dbReference>
<dbReference type="Gene3D" id="3.30.50.10">
    <property type="entry name" value="Erythroid Transcription Factor GATA-1, subunit A"/>
    <property type="match status" value="1"/>
</dbReference>
<dbReference type="InterPro" id="IPR035500">
    <property type="entry name" value="NHR-like_dom_sf"/>
</dbReference>
<evidence type="ECO:0000313" key="10">
    <source>
        <dbReference type="EMBL" id="CAD7634498.1"/>
    </source>
</evidence>
<dbReference type="SMART" id="SM00399">
    <property type="entry name" value="ZnF_C4"/>
    <property type="match status" value="1"/>
</dbReference>
<dbReference type="PANTHER" id="PTHR24082:SF283">
    <property type="entry name" value="NUCLEAR HORMONE RECEPTOR HR96"/>
    <property type="match status" value="1"/>
</dbReference>
<evidence type="ECO:0000256" key="4">
    <source>
        <dbReference type="ARBA" id="ARBA00023015"/>
    </source>
</evidence>
<dbReference type="GO" id="GO:0045944">
    <property type="term" value="P:positive regulation of transcription by RNA polymerase II"/>
    <property type="evidence" value="ECO:0007669"/>
    <property type="project" value="TreeGrafter"/>
</dbReference>
<evidence type="ECO:0000256" key="5">
    <source>
        <dbReference type="ARBA" id="ARBA00023125"/>
    </source>
</evidence>
<keyword evidence="1" id="KW-0479">Metal-binding</keyword>